<organism evidence="2 3">
    <name type="scientific">Chitinophaga dinghuensis</name>
    <dbReference type="NCBI Taxonomy" id="1539050"/>
    <lineage>
        <taxon>Bacteria</taxon>
        <taxon>Pseudomonadati</taxon>
        <taxon>Bacteroidota</taxon>
        <taxon>Chitinophagia</taxon>
        <taxon>Chitinophagales</taxon>
        <taxon>Chitinophagaceae</taxon>
        <taxon>Chitinophaga</taxon>
    </lineage>
</organism>
<keyword evidence="1" id="KW-0472">Membrane</keyword>
<name>A0A327W5P0_9BACT</name>
<gene>
    <name evidence="2" type="ORF">CLV59_1028</name>
</gene>
<reference evidence="2 3" key="1">
    <citation type="submission" date="2018-06" db="EMBL/GenBank/DDBJ databases">
        <title>Genomic Encyclopedia of Archaeal and Bacterial Type Strains, Phase II (KMG-II): from individual species to whole genera.</title>
        <authorList>
            <person name="Goeker M."/>
        </authorList>
    </citation>
    <scope>NUCLEOTIDE SEQUENCE [LARGE SCALE GENOMIC DNA]</scope>
    <source>
        <strain evidence="2 3">DSM 29821</strain>
    </source>
</reference>
<evidence type="ECO:0000313" key="2">
    <source>
        <dbReference type="EMBL" id="RAJ85310.1"/>
    </source>
</evidence>
<dbReference type="RefSeq" id="WP_111590976.1">
    <property type="nucleotide sequence ID" value="NZ_QLMA01000002.1"/>
</dbReference>
<dbReference type="EMBL" id="QLMA01000002">
    <property type="protein sequence ID" value="RAJ85310.1"/>
    <property type="molecule type" value="Genomic_DNA"/>
</dbReference>
<dbReference type="OrthoDB" id="680458at2"/>
<feature type="transmembrane region" description="Helical" evidence="1">
    <location>
        <begin position="35"/>
        <end position="56"/>
    </location>
</feature>
<proteinExistence type="predicted"/>
<keyword evidence="1" id="KW-0812">Transmembrane</keyword>
<sequence>MKKIAFIFTAVGAILAILAQYADSNDWVWSSLFHTLGFIGYIFIISGLAYLSMWYIHELSRDEKNKIRHYYHQQKQNEA</sequence>
<dbReference type="Proteomes" id="UP000249819">
    <property type="component" value="Unassembled WGS sequence"/>
</dbReference>
<keyword evidence="3" id="KW-1185">Reference proteome</keyword>
<evidence type="ECO:0000256" key="1">
    <source>
        <dbReference type="SAM" id="Phobius"/>
    </source>
</evidence>
<keyword evidence="1" id="KW-1133">Transmembrane helix</keyword>
<comment type="caution">
    <text evidence="2">The sequence shown here is derived from an EMBL/GenBank/DDBJ whole genome shotgun (WGS) entry which is preliminary data.</text>
</comment>
<evidence type="ECO:0000313" key="3">
    <source>
        <dbReference type="Proteomes" id="UP000249819"/>
    </source>
</evidence>
<accession>A0A327W5P0</accession>
<protein>
    <submittedName>
        <fullName evidence="2">Uncharacterized protein</fullName>
    </submittedName>
</protein>
<dbReference type="AlphaFoldDB" id="A0A327W5P0"/>